<organism evidence="2 3">
    <name type="scientific">Synaphobranchus kaupii</name>
    <name type="common">Kaup's arrowtooth eel</name>
    <dbReference type="NCBI Taxonomy" id="118154"/>
    <lineage>
        <taxon>Eukaryota</taxon>
        <taxon>Metazoa</taxon>
        <taxon>Chordata</taxon>
        <taxon>Craniata</taxon>
        <taxon>Vertebrata</taxon>
        <taxon>Euteleostomi</taxon>
        <taxon>Actinopterygii</taxon>
        <taxon>Neopterygii</taxon>
        <taxon>Teleostei</taxon>
        <taxon>Anguilliformes</taxon>
        <taxon>Synaphobranchidae</taxon>
        <taxon>Synaphobranchus</taxon>
    </lineage>
</organism>
<accession>A0A9Q1GD94</accession>
<evidence type="ECO:0000313" key="3">
    <source>
        <dbReference type="Proteomes" id="UP001152622"/>
    </source>
</evidence>
<comment type="caution">
    <text evidence="2">The sequence shown here is derived from an EMBL/GenBank/DDBJ whole genome shotgun (WGS) entry which is preliminary data.</text>
</comment>
<sequence>MNNLKLQQPGDGRRNARDKSRTTRPLSLWIQSFIFQRQVTCKVKGMMVSAAGLFSFLSDGKPLSGVINAKTSVGRGQVKGSWEGFVLPLPAWDNPKKQAEGENRNK</sequence>
<feature type="region of interest" description="Disordered" evidence="1">
    <location>
        <begin position="1"/>
        <end position="22"/>
    </location>
</feature>
<dbReference type="Proteomes" id="UP001152622">
    <property type="component" value="Chromosome 1"/>
</dbReference>
<feature type="compositionally biased region" description="Basic and acidic residues" evidence="1">
    <location>
        <begin position="11"/>
        <end position="21"/>
    </location>
</feature>
<evidence type="ECO:0000256" key="1">
    <source>
        <dbReference type="SAM" id="MobiDB-lite"/>
    </source>
</evidence>
<reference evidence="2" key="1">
    <citation type="journal article" date="2023" name="Science">
        <title>Genome structures resolve the early diversification of teleost fishes.</title>
        <authorList>
            <person name="Parey E."/>
            <person name="Louis A."/>
            <person name="Montfort J."/>
            <person name="Bouchez O."/>
            <person name="Roques C."/>
            <person name="Iampietro C."/>
            <person name="Lluch J."/>
            <person name="Castinel A."/>
            <person name="Donnadieu C."/>
            <person name="Desvignes T."/>
            <person name="Floi Bucao C."/>
            <person name="Jouanno E."/>
            <person name="Wen M."/>
            <person name="Mejri S."/>
            <person name="Dirks R."/>
            <person name="Jansen H."/>
            <person name="Henkel C."/>
            <person name="Chen W.J."/>
            <person name="Zahm M."/>
            <person name="Cabau C."/>
            <person name="Klopp C."/>
            <person name="Thompson A.W."/>
            <person name="Robinson-Rechavi M."/>
            <person name="Braasch I."/>
            <person name="Lecointre G."/>
            <person name="Bobe J."/>
            <person name="Postlethwait J.H."/>
            <person name="Berthelot C."/>
            <person name="Roest Crollius H."/>
            <person name="Guiguen Y."/>
        </authorList>
    </citation>
    <scope>NUCLEOTIDE SEQUENCE</scope>
    <source>
        <strain evidence="2">WJC10195</strain>
    </source>
</reference>
<gene>
    <name evidence="2" type="ORF">SKAU_G00023410</name>
</gene>
<dbReference type="EMBL" id="JAINUF010000001">
    <property type="protein sequence ID" value="KAJ8381563.1"/>
    <property type="molecule type" value="Genomic_DNA"/>
</dbReference>
<dbReference type="AlphaFoldDB" id="A0A9Q1GD94"/>
<proteinExistence type="predicted"/>
<evidence type="ECO:0000313" key="2">
    <source>
        <dbReference type="EMBL" id="KAJ8381563.1"/>
    </source>
</evidence>
<keyword evidence="3" id="KW-1185">Reference proteome</keyword>
<protein>
    <submittedName>
        <fullName evidence="2">Uncharacterized protein</fullName>
    </submittedName>
</protein>
<name>A0A9Q1GD94_SYNKA</name>
<dbReference type="OrthoDB" id="10496722at2759"/>